<dbReference type="PROSITE" id="PS50109">
    <property type="entry name" value="HIS_KIN"/>
    <property type="match status" value="1"/>
</dbReference>
<keyword evidence="13" id="KW-0902">Two-component regulatory system</keyword>
<evidence type="ECO:0000256" key="13">
    <source>
        <dbReference type="ARBA" id="ARBA00023012"/>
    </source>
</evidence>
<feature type="transmembrane region" description="Helical" evidence="16">
    <location>
        <begin position="7"/>
        <end position="27"/>
    </location>
</feature>
<evidence type="ECO:0000256" key="6">
    <source>
        <dbReference type="ARBA" id="ARBA00022553"/>
    </source>
</evidence>
<accession>A0A0F9QK25</accession>
<dbReference type="EMBL" id="LAZR01003915">
    <property type="protein sequence ID" value="KKN13521.1"/>
    <property type="molecule type" value="Genomic_DNA"/>
</dbReference>
<sequence>MSYRIGAFIVFVFTLIAAWMLGGWVGYRQVEQDSLEESFRYRQLVGNELNRYLPIPELMAEHPLLEKALSSPGNPAIIHQANEEMQRMATIVGSSDVYLMDTTGLTIAANNYQQTGSFVGRNFSFRPYFYEALDTGESAIYFALGSTSGVRGLYYSHPVRGANGQPVGVVAVKVLVHELESQWHRPASAREAEMVVLDEAGVSFLASKPEWLYRDFTGNAADAPGEASRQRYPGRDLKPVSLKYLGKPSGPSGSSETLRIRENGGGREYLSVRTPLPRLDWALQVMMSTRPVVWTRLGFVMGDIAIFFGGLLAWLYLRERYRREAELALRGEQLELSVADRTADLERSNLKLLDEIRERERTQGELREAQQELIQAAKLAVLGQMSAGLNHEMSQPLTAIQTYARNSRRFLEKGAGDMVDANLSEIVLLCDKMSELTRQFKVFARKSEGPPTIVDFRLSVDASLKIIAAQKSSVVNDIRWNRPEQPVLCHGDLIRIEQVMVNLLANAIQAVEDQKNPLICIEVEKQEGTWCCFVRDNGPGLPANTEQIFEPFFTTKSVKQGLGLGLSISRQIADALGGRLTGRNRSEAPGAEFEFTLIKREAPE</sequence>
<dbReference type="FunFam" id="1.10.287.130:FF:000049">
    <property type="entry name" value="C4-dicarboxylate transport sensor protein DctB"/>
    <property type="match status" value="1"/>
</dbReference>
<dbReference type="Pfam" id="PF02518">
    <property type="entry name" value="HATPase_c"/>
    <property type="match status" value="1"/>
</dbReference>
<dbReference type="AlphaFoldDB" id="A0A0F9QK25"/>
<dbReference type="SUPFAM" id="SSF55874">
    <property type="entry name" value="ATPase domain of HSP90 chaperone/DNA topoisomerase II/histidine kinase"/>
    <property type="match status" value="1"/>
</dbReference>
<comment type="subcellular location">
    <subcellularLocation>
        <location evidence="2">Cell inner membrane</location>
        <topology evidence="2">Multi-pass membrane protein</topology>
    </subcellularLocation>
</comment>
<dbReference type="CDD" id="cd00082">
    <property type="entry name" value="HisKA"/>
    <property type="match status" value="1"/>
</dbReference>
<keyword evidence="14 16" id="KW-0472">Membrane</keyword>
<keyword evidence="6" id="KW-0597">Phosphoprotein</keyword>
<dbReference type="EC" id="2.7.13.3" evidence="3"/>
<evidence type="ECO:0000259" key="17">
    <source>
        <dbReference type="PROSITE" id="PS50109"/>
    </source>
</evidence>
<dbReference type="SMART" id="SM00388">
    <property type="entry name" value="HisKA"/>
    <property type="match status" value="1"/>
</dbReference>
<dbReference type="Gene3D" id="3.30.565.10">
    <property type="entry name" value="Histidine kinase-like ATPase, C-terminal domain"/>
    <property type="match status" value="1"/>
</dbReference>
<dbReference type="PANTHER" id="PTHR43065:SF46">
    <property type="entry name" value="C4-DICARBOXYLATE TRANSPORT SENSOR PROTEIN DCTB"/>
    <property type="match status" value="1"/>
</dbReference>
<evidence type="ECO:0000256" key="2">
    <source>
        <dbReference type="ARBA" id="ARBA00004429"/>
    </source>
</evidence>
<dbReference type="InterPro" id="IPR005467">
    <property type="entry name" value="His_kinase_dom"/>
</dbReference>
<evidence type="ECO:0000256" key="1">
    <source>
        <dbReference type="ARBA" id="ARBA00000085"/>
    </source>
</evidence>
<dbReference type="InterPro" id="IPR036097">
    <property type="entry name" value="HisK_dim/P_sf"/>
</dbReference>
<keyword evidence="12 16" id="KW-1133">Transmembrane helix</keyword>
<dbReference type="InterPro" id="IPR003661">
    <property type="entry name" value="HisK_dim/P_dom"/>
</dbReference>
<dbReference type="InterPro" id="IPR036890">
    <property type="entry name" value="HATPase_C_sf"/>
</dbReference>
<comment type="caution">
    <text evidence="18">The sequence shown here is derived from an EMBL/GenBank/DDBJ whole genome shotgun (WGS) entry which is preliminary data.</text>
</comment>
<dbReference type="InterPro" id="IPR017055">
    <property type="entry name" value="Sig_transdc_His_kinase_DctB"/>
</dbReference>
<comment type="catalytic activity">
    <reaction evidence="1">
        <text>ATP + protein L-histidine = ADP + protein N-phospho-L-histidine.</text>
        <dbReference type="EC" id="2.7.13.3"/>
    </reaction>
</comment>
<gene>
    <name evidence="18" type="ORF">LCGC14_1005550</name>
</gene>
<keyword evidence="5" id="KW-0997">Cell inner membrane</keyword>
<dbReference type="SUPFAM" id="SSF47384">
    <property type="entry name" value="Homodimeric domain of signal transducing histidine kinase"/>
    <property type="match status" value="1"/>
</dbReference>
<dbReference type="InterPro" id="IPR003594">
    <property type="entry name" value="HATPase_dom"/>
</dbReference>
<feature type="domain" description="Histidine kinase" evidence="17">
    <location>
        <begin position="388"/>
        <end position="601"/>
    </location>
</feature>
<keyword evidence="10" id="KW-0418">Kinase</keyword>
<name>A0A0F9QK25_9ZZZZ</name>
<keyword evidence="11" id="KW-0067">ATP-binding</keyword>
<evidence type="ECO:0000256" key="3">
    <source>
        <dbReference type="ARBA" id="ARBA00012438"/>
    </source>
</evidence>
<evidence type="ECO:0000256" key="9">
    <source>
        <dbReference type="ARBA" id="ARBA00022741"/>
    </source>
</evidence>
<evidence type="ECO:0000256" key="4">
    <source>
        <dbReference type="ARBA" id="ARBA00022475"/>
    </source>
</evidence>
<dbReference type="GO" id="GO:0000155">
    <property type="term" value="F:phosphorelay sensor kinase activity"/>
    <property type="evidence" value="ECO:0007669"/>
    <property type="project" value="InterPro"/>
</dbReference>
<keyword evidence="8 16" id="KW-0812">Transmembrane</keyword>
<proteinExistence type="predicted"/>
<evidence type="ECO:0000256" key="12">
    <source>
        <dbReference type="ARBA" id="ARBA00022989"/>
    </source>
</evidence>
<keyword evidence="4" id="KW-1003">Cell membrane</keyword>
<dbReference type="Gene3D" id="1.10.287.130">
    <property type="match status" value="1"/>
</dbReference>
<feature type="coiled-coil region" evidence="15">
    <location>
        <begin position="352"/>
        <end position="379"/>
    </location>
</feature>
<reference evidence="18" key="1">
    <citation type="journal article" date="2015" name="Nature">
        <title>Complex archaea that bridge the gap between prokaryotes and eukaryotes.</title>
        <authorList>
            <person name="Spang A."/>
            <person name="Saw J.H."/>
            <person name="Jorgensen S.L."/>
            <person name="Zaremba-Niedzwiedzka K."/>
            <person name="Martijn J."/>
            <person name="Lind A.E."/>
            <person name="van Eijk R."/>
            <person name="Schleper C."/>
            <person name="Guy L."/>
            <person name="Ettema T.J."/>
        </authorList>
    </citation>
    <scope>NUCLEOTIDE SEQUENCE</scope>
</reference>
<evidence type="ECO:0000256" key="10">
    <source>
        <dbReference type="ARBA" id="ARBA00022777"/>
    </source>
</evidence>
<evidence type="ECO:0000256" key="5">
    <source>
        <dbReference type="ARBA" id="ARBA00022519"/>
    </source>
</evidence>
<evidence type="ECO:0000256" key="7">
    <source>
        <dbReference type="ARBA" id="ARBA00022679"/>
    </source>
</evidence>
<protein>
    <recommendedName>
        <fullName evidence="3">histidine kinase</fullName>
        <ecNumber evidence="3">2.7.13.3</ecNumber>
    </recommendedName>
</protein>
<feature type="transmembrane region" description="Helical" evidence="16">
    <location>
        <begin position="293"/>
        <end position="317"/>
    </location>
</feature>
<dbReference type="PIRSF" id="PIRSF036431">
    <property type="entry name" value="STHK_DctB"/>
    <property type="match status" value="1"/>
</dbReference>
<dbReference type="PANTHER" id="PTHR43065">
    <property type="entry name" value="SENSOR HISTIDINE KINASE"/>
    <property type="match status" value="1"/>
</dbReference>
<keyword evidence="7" id="KW-0808">Transferase</keyword>
<evidence type="ECO:0000256" key="14">
    <source>
        <dbReference type="ARBA" id="ARBA00023136"/>
    </source>
</evidence>
<evidence type="ECO:0000256" key="15">
    <source>
        <dbReference type="SAM" id="Coils"/>
    </source>
</evidence>
<evidence type="ECO:0000256" key="16">
    <source>
        <dbReference type="SAM" id="Phobius"/>
    </source>
</evidence>
<dbReference type="InterPro" id="IPR004358">
    <property type="entry name" value="Sig_transdc_His_kin-like_C"/>
</dbReference>
<dbReference type="GO" id="GO:0005886">
    <property type="term" value="C:plasma membrane"/>
    <property type="evidence" value="ECO:0007669"/>
    <property type="project" value="UniProtKB-SubCell"/>
</dbReference>
<organism evidence="18">
    <name type="scientific">marine sediment metagenome</name>
    <dbReference type="NCBI Taxonomy" id="412755"/>
    <lineage>
        <taxon>unclassified sequences</taxon>
        <taxon>metagenomes</taxon>
        <taxon>ecological metagenomes</taxon>
    </lineage>
</organism>
<evidence type="ECO:0000313" key="18">
    <source>
        <dbReference type="EMBL" id="KKN13521.1"/>
    </source>
</evidence>
<evidence type="ECO:0000256" key="11">
    <source>
        <dbReference type="ARBA" id="ARBA00022840"/>
    </source>
</evidence>
<keyword evidence="15" id="KW-0175">Coiled coil</keyword>
<dbReference type="SUPFAM" id="SSF103190">
    <property type="entry name" value="Sensory domain-like"/>
    <property type="match status" value="1"/>
</dbReference>
<dbReference type="InterPro" id="IPR029151">
    <property type="entry name" value="Sensor-like_sf"/>
</dbReference>
<keyword evidence="9" id="KW-0547">Nucleotide-binding</keyword>
<dbReference type="SMART" id="SM00387">
    <property type="entry name" value="HATPase_c"/>
    <property type="match status" value="1"/>
</dbReference>
<dbReference type="Gene3D" id="3.30.450.20">
    <property type="entry name" value="PAS domain"/>
    <property type="match status" value="2"/>
</dbReference>
<dbReference type="GO" id="GO:0005524">
    <property type="term" value="F:ATP binding"/>
    <property type="evidence" value="ECO:0007669"/>
    <property type="project" value="UniProtKB-KW"/>
</dbReference>
<evidence type="ECO:0000256" key="8">
    <source>
        <dbReference type="ARBA" id="ARBA00022692"/>
    </source>
</evidence>
<dbReference type="PRINTS" id="PR00344">
    <property type="entry name" value="BCTRLSENSOR"/>
</dbReference>